<keyword evidence="2" id="KW-1185">Reference proteome</keyword>
<dbReference type="eggNOG" id="COG1403">
    <property type="taxonomic scope" value="Bacteria"/>
</dbReference>
<evidence type="ECO:0000313" key="2">
    <source>
        <dbReference type="Proteomes" id="UP000001868"/>
    </source>
</evidence>
<dbReference type="KEGG" id="pzu:PHZ_c2385"/>
<dbReference type="OrthoDB" id="7846512at2"/>
<organism evidence="1 2">
    <name type="scientific">Phenylobacterium zucineum (strain HLK1)</name>
    <dbReference type="NCBI Taxonomy" id="450851"/>
    <lineage>
        <taxon>Bacteria</taxon>
        <taxon>Pseudomonadati</taxon>
        <taxon>Pseudomonadota</taxon>
        <taxon>Alphaproteobacteria</taxon>
        <taxon>Caulobacterales</taxon>
        <taxon>Caulobacteraceae</taxon>
        <taxon>Phenylobacterium</taxon>
    </lineage>
</organism>
<accession>B4RFY1</accession>
<dbReference type="STRING" id="450851.PHZ_c2385"/>
<evidence type="ECO:0000313" key="1">
    <source>
        <dbReference type="EMBL" id="ACG78794.1"/>
    </source>
</evidence>
<proteinExistence type="predicted"/>
<dbReference type="EMBL" id="CP000747">
    <property type="protein sequence ID" value="ACG78794.1"/>
    <property type="molecule type" value="Genomic_DNA"/>
</dbReference>
<protein>
    <submittedName>
        <fullName evidence="1">Uncharacterized protein</fullName>
    </submittedName>
</protein>
<reference evidence="1 2" key="1">
    <citation type="journal article" date="2008" name="BMC Genomics">
        <title>Complete genome of Phenylobacterium zucineum - a novel facultative intracellular bacterium isolated from human erythroleukemia cell line K562.</title>
        <authorList>
            <person name="Luo Y."/>
            <person name="Xu X."/>
            <person name="Ding Z."/>
            <person name="Liu Z."/>
            <person name="Zhang B."/>
            <person name="Yan Z."/>
            <person name="Sun J."/>
            <person name="Hu S."/>
            <person name="Hu X."/>
        </authorList>
    </citation>
    <scope>NUCLEOTIDE SEQUENCE [LARGE SCALE GENOMIC DNA]</scope>
    <source>
        <strain evidence="1 2">HLK1</strain>
    </source>
</reference>
<dbReference type="Proteomes" id="UP000001868">
    <property type="component" value="Chromosome"/>
</dbReference>
<sequence length="278" mass="30755">MGESRLRLRRRDRLLQLHRFCCFCNGDRPATTVDHAPARICFKGKVGPEGFELPACEPCNRQTALSEQVAALYLRMADQGGRHFDAADLNKLISAVANNAPECLPDLGLSANEKRRTLRERGLASPPGAFLYDAPVVGIPAAVNRHLEVFLRKMLAALFYREAGGFVGPGHGLILQWAQAGTSAAADLEQNAADWFGVFRLGGRPNVDIGDQFAFRYGYHPGHGFFGLWMAFASSFRFFAVAGPRDELATIDDPSFVHDWMPLHACRGVIEDRTRPER</sequence>
<name>B4RFY1_PHEZH</name>
<dbReference type="HOGENOM" id="CLU_1064324_0_0_5"/>
<gene>
    <name evidence="1" type="ordered locus">PHZ_c2385</name>
</gene>
<dbReference type="RefSeq" id="WP_012522934.1">
    <property type="nucleotide sequence ID" value="NC_011144.1"/>
</dbReference>
<dbReference type="AlphaFoldDB" id="B4RFY1"/>